<proteinExistence type="predicted"/>
<keyword evidence="4" id="KW-1185">Reference proteome</keyword>
<reference evidence="3 4" key="1">
    <citation type="submission" date="2019-03" db="EMBL/GenBank/DDBJ databases">
        <title>First draft genome of Liparis tanakae, snailfish: a comprehensive survey of snailfish specific genes.</title>
        <authorList>
            <person name="Kim W."/>
            <person name="Song I."/>
            <person name="Jeong J.-H."/>
            <person name="Kim D."/>
            <person name="Kim S."/>
            <person name="Ryu S."/>
            <person name="Song J.Y."/>
            <person name="Lee S.K."/>
        </authorList>
    </citation>
    <scope>NUCLEOTIDE SEQUENCE [LARGE SCALE GENOMIC DNA]</scope>
    <source>
        <tissue evidence="3">Muscle</tissue>
    </source>
</reference>
<sequence>MCSSGLTMAVMIGAAAAAAGGGWRLAESGRARGLEASIYQQASTKQRNESLVSVAVDWSGRTLHHALEGRRMADPPLQPSALATSRWAKTKGKDSWRNSGGQTHALQCQHHDPRGVLFP</sequence>
<dbReference type="EMBL" id="SRLO01000033">
    <property type="protein sequence ID" value="TNN83364.1"/>
    <property type="molecule type" value="Genomic_DNA"/>
</dbReference>
<evidence type="ECO:0000256" key="1">
    <source>
        <dbReference type="SAM" id="MobiDB-lite"/>
    </source>
</evidence>
<evidence type="ECO:0000313" key="3">
    <source>
        <dbReference type="EMBL" id="TNN83364.1"/>
    </source>
</evidence>
<organism evidence="3 4">
    <name type="scientific">Liparis tanakae</name>
    <name type="common">Tanaka's snailfish</name>
    <dbReference type="NCBI Taxonomy" id="230148"/>
    <lineage>
        <taxon>Eukaryota</taxon>
        <taxon>Metazoa</taxon>
        <taxon>Chordata</taxon>
        <taxon>Craniata</taxon>
        <taxon>Vertebrata</taxon>
        <taxon>Euteleostomi</taxon>
        <taxon>Actinopterygii</taxon>
        <taxon>Neopterygii</taxon>
        <taxon>Teleostei</taxon>
        <taxon>Neoteleostei</taxon>
        <taxon>Acanthomorphata</taxon>
        <taxon>Eupercaria</taxon>
        <taxon>Perciformes</taxon>
        <taxon>Cottioidei</taxon>
        <taxon>Cottales</taxon>
        <taxon>Liparidae</taxon>
        <taxon>Liparis</taxon>
    </lineage>
</organism>
<feature type="compositionally biased region" description="Polar residues" evidence="1">
    <location>
        <begin position="97"/>
        <end position="106"/>
    </location>
</feature>
<evidence type="ECO:0000256" key="2">
    <source>
        <dbReference type="SAM" id="SignalP"/>
    </source>
</evidence>
<feature type="signal peptide" evidence="2">
    <location>
        <begin position="1"/>
        <end position="17"/>
    </location>
</feature>
<accession>A0A4Z2J0M6</accession>
<name>A0A4Z2J0M6_9TELE</name>
<feature type="chain" id="PRO_5021367502" evidence="2">
    <location>
        <begin position="18"/>
        <end position="119"/>
    </location>
</feature>
<dbReference type="Proteomes" id="UP000314294">
    <property type="component" value="Unassembled WGS sequence"/>
</dbReference>
<comment type="caution">
    <text evidence="3">The sequence shown here is derived from an EMBL/GenBank/DDBJ whole genome shotgun (WGS) entry which is preliminary data.</text>
</comment>
<dbReference type="AlphaFoldDB" id="A0A4Z2J0M6"/>
<gene>
    <name evidence="3" type="ORF">EYF80_006345</name>
</gene>
<keyword evidence="2" id="KW-0732">Signal</keyword>
<feature type="region of interest" description="Disordered" evidence="1">
    <location>
        <begin position="85"/>
        <end position="106"/>
    </location>
</feature>
<protein>
    <submittedName>
        <fullName evidence="3">Uncharacterized protein</fullName>
    </submittedName>
</protein>
<evidence type="ECO:0000313" key="4">
    <source>
        <dbReference type="Proteomes" id="UP000314294"/>
    </source>
</evidence>